<feature type="non-terminal residue" evidence="1">
    <location>
        <position position="170"/>
    </location>
</feature>
<gene>
    <name evidence="1" type="ORF">CUNI_LOCUS11493</name>
</gene>
<accession>A0A8S3ZDE2</accession>
<reference evidence="1" key="1">
    <citation type="submission" date="2021-04" db="EMBL/GenBank/DDBJ databases">
        <authorList>
            <consortium name="Molecular Ecology Group"/>
        </authorList>
    </citation>
    <scope>NUCLEOTIDE SEQUENCE</scope>
</reference>
<name>A0A8S3ZDE2_9EUPU</name>
<evidence type="ECO:0000313" key="1">
    <source>
        <dbReference type="EMBL" id="CAG5125935.1"/>
    </source>
</evidence>
<dbReference type="EMBL" id="CAJHNH020002211">
    <property type="protein sequence ID" value="CAG5125935.1"/>
    <property type="molecule type" value="Genomic_DNA"/>
</dbReference>
<comment type="caution">
    <text evidence="1">The sequence shown here is derived from an EMBL/GenBank/DDBJ whole genome shotgun (WGS) entry which is preliminary data.</text>
</comment>
<protein>
    <submittedName>
        <fullName evidence="1">Uncharacterized protein</fullName>
    </submittedName>
</protein>
<dbReference type="AlphaFoldDB" id="A0A8S3ZDE2"/>
<proteinExistence type="predicted"/>
<dbReference type="Proteomes" id="UP000678393">
    <property type="component" value="Unassembled WGS sequence"/>
</dbReference>
<dbReference type="OrthoDB" id="10059227at2759"/>
<keyword evidence="2" id="KW-1185">Reference proteome</keyword>
<organism evidence="1 2">
    <name type="scientific">Candidula unifasciata</name>
    <dbReference type="NCBI Taxonomy" id="100452"/>
    <lineage>
        <taxon>Eukaryota</taxon>
        <taxon>Metazoa</taxon>
        <taxon>Spiralia</taxon>
        <taxon>Lophotrochozoa</taxon>
        <taxon>Mollusca</taxon>
        <taxon>Gastropoda</taxon>
        <taxon>Heterobranchia</taxon>
        <taxon>Euthyneura</taxon>
        <taxon>Panpulmonata</taxon>
        <taxon>Eupulmonata</taxon>
        <taxon>Stylommatophora</taxon>
        <taxon>Helicina</taxon>
        <taxon>Helicoidea</taxon>
        <taxon>Geomitridae</taxon>
        <taxon>Candidula</taxon>
    </lineage>
</organism>
<evidence type="ECO:0000313" key="2">
    <source>
        <dbReference type="Proteomes" id="UP000678393"/>
    </source>
</evidence>
<sequence>TLWVAGLYLTKSSSASCSSAAGGGSCSSVQRQLACDLLNNYGSRLVLATAHASGRSDNAFARNNLRDMCDGRKAARSSYSCSECRSSPAPGGAVCISESVLRYLQTLVSTGSVKVNEFAGACHSCTSKHYDGLAIDLDDGPRNQEYINTCRNLGGRGIDERNHIHCQFNS</sequence>